<keyword evidence="4" id="KW-0067">ATP-binding</keyword>
<accession>A0A433DL93</accession>
<dbReference type="GO" id="GO:0005829">
    <property type="term" value="C:cytosol"/>
    <property type="evidence" value="ECO:0007669"/>
    <property type="project" value="TreeGrafter"/>
</dbReference>
<dbReference type="InterPro" id="IPR043129">
    <property type="entry name" value="ATPase_NBD"/>
</dbReference>
<feature type="region of interest" description="Disordered" evidence="6">
    <location>
        <begin position="741"/>
        <end position="789"/>
    </location>
</feature>
<keyword evidence="2" id="KW-0963">Cytoplasm</keyword>
<protein>
    <recommendedName>
        <fullName evidence="9">Heat shock protein 70 family</fullName>
    </recommendedName>
</protein>
<dbReference type="Gene3D" id="1.20.1270.10">
    <property type="match status" value="2"/>
</dbReference>
<reference evidence="7 8" key="1">
    <citation type="journal article" date="2018" name="New Phytol.">
        <title>Phylogenomics of Endogonaceae and evolution of mycorrhizas within Mucoromycota.</title>
        <authorList>
            <person name="Chang Y."/>
            <person name="Desiro A."/>
            <person name="Na H."/>
            <person name="Sandor L."/>
            <person name="Lipzen A."/>
            <person name="Clum A."/>
            <person name="Barry K."/>
            <person name="Grigoriev I.V."/>
            <person name="Martin F.M."/>
            <person name="Stajich J.E."/>
            <person name="Smith M.E."/>
            <person name="Bonito G."/>
            <person name="Spatafora J.W."/>
        </authorList>
    </citation>
    <scope>NUCLEOTIDE SEQUENCE [LARGE SCALE GENOMIC DNA]</scope>
    <source>
        <strain evidence="7 8">GMNB39</strain>
    </source>
</reference>
<dbReference type="InterPro" id="IPR029047">
    <property type="entry name" value="HSP70_peptide-bd_sf"/>
</dbReference>
<dbReference type="InterPro" id="IPR018181">
    <property type="entry name" value="Heat_shock_70_CS"/>
</dbReference>
<evidence type="ECO:0000313" key="8">
    <source>
        <dbReference type="Proteomes" id="UP000268093"/>
    </source>
</evidence>
<evidence type="ECO:0000256" key="1">
    <source>
        <dbReference type="ARBA" id="ARBA00004496"/>
    </source>
</evidence>
<dbReference type="FunFam" id="3.30.420.40:FF:000171">
    <property type="entry name" value="Heat shock 70 kDa protein 4"/>
    <property type="match status" value="2"/>
</dbReference>
<dbReference type="EMBL" id="RBNI01000701">
    <property type="protein sequence ID" value="RUP51486.1"/>
    <property type="molecule type" value="Genomic_DNA"/>
</dbReference>
<dbReference type="GO" id="GO:0005524">
    <property type="term" value="F:ATP binding"/>
    <property type="evidence" value="ECO:0007669"/>
    <property type="project" value="UniProtKB-KW"/>
</dbReference>
<dbReference type="Gene3D" id="2.60.34.10">
    <property type="entry name" value="Substrate Binding Domain Of DNAk, Chain A, domain 1"/>
    <property type="match status" value="1"/>
</dbReference>
<evidence type="ECO:0000256" key="3">
    <source>
        <dbReference type="ARBA" id="ARBA00022741"/>
    </source>
</evidence>
<dbReference type="FunFam" id="3.30.30.30:FF:000002">
    <property type="entry name" value="Heat shock 70 kDa protein 4"/>
    <property type="match status" value="1"/>
</dbReference>
<keyword evidence="3" id="KW-0547">Nucleotide-binding</keyword>
<proteinExistence type="predicted"/>
<evidence type="ECO:0000256" key="6">
    <source>
        <dbReference type="SAM" id="MobiDB-lite"/>
    </source>
</evidence>
<dbReference type="GO" id="GO:0005634">
    <property type="term" value="C:nucleus"/>
    <property type="evidence" value="ECO:0007669"/>
    <property type="project" value="TreeGrafter"/>
</dbReference>
<dbReference type="GO" id="GO:0140662">
    <property type="term" value="F:ATP-dependent protein folding chaperone"/>
    <property type="evidence" value="ECO:0007669"/>
    <property type="project" value="InterPro"/>
</dbReference>
<keyword evidence="5" id="KW-0346">Stress response</keyword>
<dbReference type="CDD" id="cd24094">
    <property type="entry name" value="ASKHA_NBD_HSP70_ScSse"/>
    <property type="match status" value="1"/>
</dbReference>
<evidence type="ECO:0000256" key="2">
    <source>
        <dbReference type="ARBA" id="ARBA00022490"/>
    </source>
</evidence>
<dbReference type="PANTHER" id="PTHR45639:SF4">
    <property type="entry name" value="HSC70CB, ISOFORM G"/>
    <property type="match status" value="1"/>
</dbReference>
<evidence type="ECO:0000256" key="5">
    <source>
        <dbReference type="ARBA" id="ARBA00023016"/>
    </source>
</evidence>
<sequence length="789" mass="88198">MSVVGIDFGNLQSVIAVARNRGIDVICNEVSNRATPALVSFGIKQRYIGESAKTQEISNFKNTVGSLKRLAGKTFQDPEVQEIEKQYINADLVDVHGQVGVKVIYLGQETTFSNVQLIAMYLTKLKEITQSEIKIPIFDVVISVPGWFTDIQRRAILDAAEIAGLNPLRLLNDTTAAALGYGITKTLPEDKPRHVVFCNIGHSTYSVSVVAYVKGQLTVKGTAFDRHFGGRNFDQVIVDHLAAEFKEKKKIDVYSNNKALLRLRTAAEKLKKVLSANPQAPINIESIMNDIDVSSIVTRSDFEEWAKDTLDRIENPLKEALEQSGLTIADIDAIEMIGGSTRIPIIKDRISKFFGKDVSTTLNQDEAVARGCAFQCAMLSPVFKVRELRVHDITSYPIKITWLSTPEDDDTEIVVFDRGNGIPSTKALTFYRKEPFDLEARYANPATLPTGINPWIGRYSVKNVEPTPTGEPAQVKVKTKLNIHGVMAVESAYLVEEKVEEVPVAETGPAPMDTDDKSGAAPAAAPAEPVKTKKVKKLVRKGDLPVSIGTTSLDKTILNQFREGENEMASTDRLIADTEERKNALEEYVYDTRSKMELQFTEFVDSATRKSFVAQLNEAEDWLYGDGEDALKSAYVIKLDELKKVGVPIAERYRDAEERPRAEKLLRESMQQFQSNALSSEERFAHISVDDKQQVVDQCDKARRWLDEHLAKQENVPKTETPLVWAKDILKQREDLVHFCSPLLSKPKPAPKPAEAPKPEEKSEEKSEEKPEDKKEEKKDEEKAEMDID</sequence>
<dbReference type="InterPro" id="IPR013126">
    <property type="entry name" value="Hsp_70_fam"/>
</dbReference>
<dbReference type="InterPro" id="IPR029048">
    <property type="entry name" value="HSP70_C_sf"/>
</dbReference>
<evidence type="ECO:0000256" key="4">
    <source>
        <dbReference type="ARBA" id="ARBA00022840"/>
    </source>
</evidence>
<dbReference type="OrthoDB" id="434160at2759"/>
<gene>
    <name evidence="7" type="ORF">BC936DRAFT_147947</name>
</gene>
<feature type="compositionally biased region" description="Basic and acidic residues" evidence="6">
    <location>
        <begin position="755"/>
        <end position="789"/>
    </location>
</feature>
<evidence type="ECO:0008006" key="9">
    <source>
        <dbReference type="Google" id="ProtNLM"/>
    </source>
</evidence>
<comment type="caution">
    <text evidence="7">The sequence shown here is derived from an EMBL/GenBank/DDBJ whole genome shotgun (WGS) entry which is preliminary data.</text>
</comment>
<dbReference type="FunFam" id="3.90.640.10:FF:000004">
    <property type="entry name" value="Heat shock 70 kDa protein 4"/>
    <property type="match status" value="1"/>
</dbReference>
<name>A0A433DL93_9FUNG</name>
<dbReference type="SUPFAM" id="SSF100934">
    <property type="entry name" value="Heat shock protein 70kD (HSP70), C-terminal subdomain"/>
    <property type="match status" value="2"/>
</dbReference>
<feature type="region of interest" description="Disordered" evidence="6">
    <location>
        <begin position="506"/>
        <end position="529"/>
    </location>
</feature>
<dbReference type="PRINTS" id="PR00301">
    <property type="entry name" value="HEATSHOCK70"/>
</dbReference>
<feature type="compositionally biased region" description="Low complexity" evidence="6">
    <location>
        <begin position="520"/>
        <end position="529"/>
    </location>
</feature>
<dbReference type="Gene3D" id="3.30.420.40">
    <property type="match status" value="2"/>
</dbReference>
<organism evidence="7 8">
    <name type="scientific">Jimgerdemannia flammicorona</name>
    <dbReference type="NCBI Taxonomy" id="994334"/>
    <lineage>
        <taxon>Eukaryota</taxon>
        <taxon>Fungi</taxon>
        <taxon>Fungi incertae sedis</taxon>
        <taxon>Mucoromycota</taxon>
        <taxon>Mucoromycotina</taxon>
        <taxon>Endogonomycetes</taxon>
        <taxon>Endogonales</taxon>
        <taxon>Endogonaceae</taxon>
        <taxon>Jimgerdemannia</taxon>
    </lineage>
</organism>
<evidence type="ECO:0000313" key="7">
    <source>
        <dbReference type="EMBL" id="RUP51486.1"/>
    </source>
</evidence>
<keyword evidence="8" id="KW-1185">Reference proteome</keyword>
<dbReference type="Pfam" id="PF00012">
    <property type="entry name" value="HSP70"/>
    <property type="match status" value="1"/>
</dbReference>
<dbReference type="PROSITE" id="PS01036">
    <property type="entry name" value="HSP70_3"/>
    <property type="match status" value="1"/>
</dbReference>
<dbReference type="SUPFAM" id="SSF53067">
    <property type="entry name" value="Actin-like ATPase domain"/>
    <property type="match status" value="2"/>
</dbReference>
<dbReference type="SUPFAM" id="SSF100920">
    <property type="entry name" value="Heat shock protein 70kD (HSP70), peptide-binding domain"/>
    <property type="match status" value="1"/>
</dbReference>
<dbReference type="Proteomes" id="UP000268093">
    <property type="component" value="Unassembled WGS sequence"/>
</dbReference>
<dbReference type="Gene3D" id="3.30.30.30">
    <property type="match status" value="1"/>
</dbReference>
<comment type="subcellular location">
    <subcellularLocation>
        <location evidence="1">Cytoplasm</location>
    </subcellularLocation>
</comment>
<dbReference type="PANTHER" id="PTHR45639">
    <property type="entry name" value="HSC70CB, ISOFORM G-RELATED"/>
    <property type="match status" value="1"/>
</dbReference>
<dbReference type="AlphaFoldDB" id="A0A433DL93"/>
<dbReference type="FunFam" id="2.60.34.10:FF:000011">
    <property type="entry name" value="Heat shock protein hsp88"/>
    <property type="match status" value="1"/>
</dbReference>
<dbReference type="Gene3D" id="3.90.640.10">
    <property type="entry name" value="Actin, Chain A, domain 4"/>
    <property type="match status" value="1"/>
</dbReference>
<dbReference type="FunFam" id="1.20.1270.10:FF:000002">
    <property type="entry name" value="Heat shock 70 kDa protein 4"/>
    <property type="match status" value="1"/>
</dbReference>